<accession>A0A9N9J8B4</accession>
<dbReference type="EMBL" id="CAJVQA010020976">
    <property type="protein sequence ID" value="CAG8766660.1"/>
    <property type="molecule type" value="Genomic_DNA"/>
</dbReference>
<gene>
    <name evidence="1" type="ORF">CPELLU_LOCUS15623</name>
</gene>
<keyword evidence="2" id="KW-1185">Reference proteome</keyword>
<name>A0A9N9J8B4_9GLOM</name>
<evidence type="ECO:0000313" key="2">
    <source>
        <dbReference type="Proteomes" id="UP000789759"/>
    </source>
</evidence>
<reference evidence="1" key="1">
    <citation type="submission" date="2021-06" db="EMBL/GenBank/DDBJ databases">
        <authorList>
            <person name="Kallberg Y."/>
            <person name="Tangrot J."/>
            <person name="Rosling A."/>
        </authorList>
    </citation>
    <scope>NUCLEOTIDE SEQUENCE</scope>
    <source>
        <strain evidence="1">FL966</strain>
    </source>
</reference>
<comment type="caution">
    <text evidence="1">The sequence shown here is derived from an EMBL/GenBank/DDBJ whole genome shotgun (WGS) entry which is preliminary data.</text>
</comment>
<organism evidence="1 2">
    <name type="scientific">Cetraspora pellucida</name>
    <dbReference type="NCBI Taxonomy" id="1433469"/>
    <lineage>
        <taxon>Eukaryota</taxon>
        <taxon>Fungi</taxon>
        <taxon>Fungi incertae sedis</taxon>
        <taxon>Mucoromycota</taxon>
        <taxon>Glomeromycotina</taxon>
        <taxon>Glomeromycetes</taxon>
        <taxon>Diversisporales</taxon>
        <taxon>Gigasporaceae</taxon>
        <taxon>Cetraspora</taxon>
    </lineage>
</organism>
<evidence type="ECO:0000313" key="1">
    <source>
        <dbReference type="EMBL" id="CAG8766660.1"/>
    </source>
</evidence>
<proteinExistence type="predicted"/>
<sequence length="45" mass="5580">MMPVDVFLFTLNNIKRKMYYNFETLQDQHFKEMEQEKLENGLIRP</sequence>
<dbReference type="AlphaFoldDB" id="A0A9N9J8B4"/>
<dbReference type="Proteomes" id="UP000789759">
    <property type="component" value="Unassembled WGS sequence"/>
</dbReference>
<protein>
    <submittedName>
        <fullName evidence="1">8538_t:CDS:1</fullName>
    </submittedName>
</protein>